<name>A0AAJ0CF87_9HYPO</name>
<dbReference type="Proteomes" id="UP001251528">
    <property type="component" value="Unassembled WGS sequence"/>
</dbReference>
<dbReference type="InterPro" id="IPR001810">
    <property type="entry name" value="F-box_dom"/>
</dbReference>
<dbReference type="InterPro" id="IPR036047">
    <property type="entry name" value="F-box-like_dom_sf"/>
</dbReference>
<proteinExistence type="predicted"/>
<organism evidence="2 3">
    <name type="scientific">Conoideocrella luteorostrata</name>
    <dbReference type="NCBI Taxonomy" id="1105319"/>
    <lineage>
        <taxon>Eukaryota</taxon>
        <taxon>Fungi</taxon>
        <taxon>Dikarya</taxon>
        <taxon>Ascomycota</taxon>
        <taxon>Pezizomycotina</taxon>
        <taxon>Sordariomycetes</taxon>
        <taxon>Hypocreomycetidae</taxon>
        <taxon>Hypocreales</taxon>
        <taxon>Clavicipitaceae</taxon>
        <taxon>Conoideocrella</taxon>
    </lineage>
</organism>
<reference evidence="2" key="1">
    <citation type="submission" date="2023-06" db="EMBL/GenBank/DDBJ databases">
        <title>Conoideocrella luteorostrata (Hypocreales: Clavicipitaceae), a potential biocontrol fungus for elongate hemlock scale in United States Christmas tree production areas.</title>
        <authorList>
            <person name="Barrett H."/>
            <person name="Lovett B."/>
            <person name="Macias A.M."/>
            <person name="Stajich J.E."/>
            <person name="Kasson M.T."/>
        </authorList>
    </citation>
    <scope>NUCLEOTIDE SEQUENCE</scope>
    <source>
        <strain evidence="2">ARSEF 14590</strain>
    </source>
</reference>
<feature type="domain" description="F-box" evidence="1">
    <location>
        <begin position="11"/>
        <end position="53"/>
    </location>
</feature>
<accession>A0AAJ0CF87</accession>
<dbReference type="Pfam" id="PF12937">
    <property type="entry name" value="F-box-like"/>
    <property type="match status" value="1"/>
</dbReference>
<protein>
    <recommendedName>
        <fullName evidence="1">F-box domain-containing protein</fullName>
    </recommendedName>
</protein>
<gene>
    <name evidence="2" type="ORF">QQS21_010843</name>
</gene>
<evidence type="ECO:0000259" key="1">
    <source>
        <dbReference type="Pfam" id="PF12937"/>
    </source>
</evidence>
<evidence type="ECO:0000313" key="3">
    <source>
        <dbReference type="Proteomes" id="UP001251528"/>
    </source>
</evidence>
<dbReference type="SUPFAM" id="SSF81383">
    <property type="entry name" value="F-box domain"/>
    <property type="match status" value="1"/>
</dbReference>
<evidence type="ECO:0000313" key="2">
    <source>
        <dbReference type="EMBL" id="KAK2591467.1"/>
    </source>
</evidence>
<dbReference type="EMBL" id="JASWJB010000333">
    <property type="protein sequence ID" value="KAK2591467.1"/>
    <property type="molecule type" value="Genomic_DNA"/>
</dbReference>
<sequence length="343" mass="39449">MNFANSALETEELIELIFLHLDIRSLLVSVQRVSRKWHRVITDSVALQRHLYFLPAILPIRPETPLHRRLNPLLSELFPAWYQHASNPPTIFDKSELLRVVGWDEFSDKEKEDYKSGLRLHDKFTNARRLFSETPVYQAKAEDNPWQRAGATWRNMLVAQPPVTKLGIYQQGDYELLTATGRGWELIEYDSRSVHKNGQLSSDGRCTPTTDRISALSGLRMGHLYRESLKRLRGWEIAGFEILHGVQEVSPTVFSGRLGFMGHNAAEEGMEMQEAGAEVVMHVFRSMEGILTYVEALRLPFWKRCWDTTGPEQAAEEKTRLAQAVQCDVSWEEIKLAQMRGRQ</sequence>
<dbReference type="Gene3D" id="1.20.1280.50">
    <property type="match status" value="1"/>
</dbReference>
<dbReference type="CDD" id="cd09917">
    <property type="entry name" value="F-box_SF"/>
    <property type="match status" value="1"/>
</dbReference>
<dbReference type="AlphaFoldDB" id="A0AAJ0CF87"/>
<comment type="caution">
    <text evidence="2">The sequence shown here is derived from an EMBL/GenBank/DDBJ whole genome shotgun (WGS) entry which is preliminary data.</text>
</comment>
<keyword evidence="3" id="KW-1185">Reference proteome</keyword>